<keyword evidence="3" id="KW-1185">Reference proteome</keyword>
<feature type="region of interest" description="Disordered" evidence="1">
    <location>
        <begin position="1"/>
        <end position="33"/>
    </location>
</feature>
<feature type="compositionally biased region" description="Polar residues" evidence="1">
    <location>
        <begin position="1"/>
        <end position="22"/>
    </location>
</feature>
<dbReference type="EMBL" id="JAYMGO010000010">
    <property type="protein sequence ID" value="KAL1266573.1"/>
    <property type="molecule type" value="Genomic_DNA"/>
</dbReference>
<accession>A0ABR3MPM7</accession>
<evidence type="ECO:0000313" key="2">
    <source>
        <dbReference type="EMBL" id="KAL1266573.1"/>
    </source>
</evidence>
<protein>
    <submittedName>
        <fullName evidence="2">Uncharacterized protein</fullName>
    </submittedName>
</protein>
<name>A0ABR3MPM7_9TELE</name>
<sequence length="162" mass="18092">MMLKPGQNNCKDSDSESVSGESKPSIRSSSRDRLTDRSAEAVCTLRPAGSGMCLCSDGDKNILFTQLAASVETQTEARLCLYTVEVETTGSNMVKNARVEAQSFWRRPSLNLKPWLPQWRCECASVCRHYQISGIIRAVSWRARRVVGTDTAERVERDRSCV</sequence>
<comment type="caution">
    <text evidence="2">The sequence shown here is derived from an EMBL/GenBank/DDBJ whole genome shotgun (WGS) entry which is preliminary data.</text>
</comment>
<gene>
    <name evidence="2" type="ORF">QQF64_002248</name>
</gene>
<evidence type="ECO:0000256" key="1">
    <source>
        <dbReference type="SAM" id="MobiDB-lite"/>
    </source>
</evidence>
<reference evidence="2 3" key="1">
    <citation type="submission" date="2023-09" db="EMBL/GenBank/DDBJ databases">
        <authorList>
            <person name="Wang M."/>
        </authorList>
    </citation>
    <scope>NUCLEOTIDE SEQUENCE [LARGE SCALE GENOMIC DNA]</scope>
    <source>
        <strain evidence="2">GT-2023</strain>
        <tissue evidence="2">Liver</tissue>
    </source>
</reference>
<organism evidence="2 3">
    <name type="scientific">Cirrhinus molitorella</name>
    <name type="common">mud carp</name>
    <dbReference type="NCBI Taxonomy" id="172907"/>
    <lineage>
        <taxon>Eukaryota</taxon>
        <taxon>Metazoa</taxon>
        <taxon>Chordata</taxon>
        <taxon>Craniata</taxon>
        <taxon>Vertebrata</taxon>
        <taxon>Euteleostomi</taxon>
        <taxon>Actinopterygii</taxon>
        <taxon>Neopterygii</taxon>
        <taxon>Teleostei</taxon>
        <taxon>Ostariophysi</taxon>
        <taxon>Cypriniformes</taxon>
        <taxon>Cyprinidae</taxon>
        <taxon>Labeoninae</taxon>
        <taxon>Labeonini</taxon>
        <taxon>Cirrhinus</taxon>
    </lineage>
</organism>
<proteinExistence type="predicted"/>
<evidence type="ECO:0000313" key="3">
    <source>
        <dbReference type="Proteomes" id="UP001558613"/>
    </source>
</evidence>
<dbReference type="Proteomes" id="UP001558613">
    <property type="component" value="Unassembled WGS sequence"/>
</dbReference>